<reference evidence="3" key="1">
    <citation type="journal article" date="2006" name="PLoS Biol.">
        <title>Macronuclear genome sequence of the ciliate Tetrahymena thermophila, a model eukaryote.</title>
        <authorList>
            <person name="Eisen J.A."/>
            <person name="Coyne R.S."/>
            <person name="Wu M."/>
            <person name="Wu D."/>
            <person name="Thiagarajan M."/>
            <person name="Wortman J.R."/>
            <person name="Badger J.H."/>
            <person name="Ren Q."/>
            <person name="Amedeo P."/>
            <person name="Jones K.M."/>
            <person name="Tallon L.J."/>
            <person name="Delcher A.L."/>
            <person name="Salzberg S.L."/>
            <person name="Silva J.C."/>
            <person name="Haas B.J."/>
            <person name="Majoros W.H."/>
            <person name="Farzad M."/>
            <person name="Carlton J.M."/>
            <person name="Smith R.K. Jr."/>
            <person name="Garg J."/>
            <person name="Pearlman R.E."/>
            <person name="Karrer K.M."/>
            <person name="Sun L."/>
            <person name="Manning G."/>
            <person name="Elde N.C."/>
            <person name="Turkewitz A.P."/>
            <person name="Asai D.J."/>
            <person name="Wilkes D.E."/>
            <person name="Wang Y."/>
            <person name="Cai H."/>
            <person name="Collins K."/>
            <person name="Stewart B.A."/>
            <person name="Lee S.R."/>
            <person name="Wilamowska K."/>
            <person name="Weinberg Z."/>
            <person name="Ruzzo W.L."/>
            <person name="Wloga D."/>
            <person name="Gaertig J."/>
            <person name="Frankel J."/>
            <person name="Tsao C.-C."/>
            <person name="Gorovsky M.A."/>
            <person name="Keeling P.J."/>
            <person name="Waller R.F."/>
            <person name="Patron N.J."/>
            <person name="Cherry J.M."/>
            <person name="Stover N.A."/>
            <person name="Krieger C.J."/>
            <person name="del Toro C."/>
            <person name="Ryder H.F."/>
            <person name="Williamson S.C."/>
            <person name="Barbeau R.A."/>
            <person name="Hamilton E.P."/>
            <person name="Orias E."/>
        </authorList>
    </citation>
    <scope>NUCLEOTIDE SEQUENCE [LARGE SCALE GENOMIC DNA]</scope>
    <source>
        <strain evidence="3">SB210</strain>
    </source>
</reference>
<keyword evidence="2" id="KW-0812">Transmembrane</keyword>
<keyword evidence="1" id="KW-0732">Signal</keyword>
<sequence length="155" mass="17905">MNKQFCSLSILVLFTLVLSGFCLNDKVYQTATKGFFEWQACIMLKFPNMPQCDEIKDDNSALITCYNTYFAFLYYYGFPSFQQITPECKAFQNDLEGTILYNNFATTYPDCLNSIMDKIKSLFPYSPFFYDNILPIFLECGGVSAEETKQINNQI</sequence>
<name>Q241X5_TETTS</name>
<evidence type="ECO:0000313" key="3">
    <source>
        <dbReference type="Proteomes" id="UP000009168"/>
    </source>
</evidence>
<dbReference type="AlphaFoldDB" id="Q241X5"/>
<evidence type="ECO:0000313" key="2">
    <source>
        <dbReference type="EMBL" id="EAS02576.2"/>
    </source>
</evidence>
<proteinExistence type="predicted"/>
<keyword evidence="2" id="KW-0472">Membrane</keyword>
<dbReference type="HOGENOM" id="CLU_2215250_0_0_1"/>
<gene>
    <name evidence="2" type="ORF">TTHERM_00951790</name>
</gene>
<keyword evidence="3" id="KW-1185">Reference proteome</keyword>
<dbReference type="Proteomes" id="UP000009168">
    <property type="component" value="Unassembled WGS sequence"/>
</dbReference>
<protein>
    <submittedName>
        <fullName evidence="2">Transmembrane protein, putative</fullName>
    </submittedName>
</protein>
<feature type="chain" id="PRO_5004202120" evidence="1">
    <location>
        <begin position="20"/>
        <end position="155"/>
    </location>
</feature>
<dbReference type="GeneID" id="7836470"/>
<evidence type="ECO:0000256" key="1">
    <source>
        <dbReference type="SAM" id="SignalP"/>
    </source>
</evidence>
<feature type="signal peptide" evidence="1">
    <location>
        <begin position="1"/>
        <end position="19"/>
    </location>
</feature>
<dbReference type="RefSeq" id="XP_001022821.2">
    <property type="nucleotide sequence ID" value="XM_001022821.2"/>
</dbReference>
<organism evidence="2 3">
    <name type="scientific">Tetrahymena thermophila (strain SB210)</name>
    <dbReference type="NCBI Taxonomy" id="312017"/>
    <lineage>
        <taxon>Eukaryota</taxon>
        <taxon>Sar</taxon>
        <taxon>Alveolata</taxon>
        <taxon>Ciliophora</taxon>
        <taxon>Intramacronucleata</taxon>
        <taxon>Oligohymenophorea</taxon>
        <taxon>Hymenostomatida</taxon>
        <taxon>Tetrahymenina</taxon>
        <taxon>Tetrahymenidae</taxon>
        <taxon>Tetrahymena</taxon>
    </lineage>
</organism>
<dbReference type="KEGG" id="tet:TTHERM_00951790"/>
<dbReference type="EMBL" id="GG662529">
    <property type="protein sequence ID" value="EAS02576.2"/>
    <property type="molecule type" value="Genomic_DNA"/>
</dbReference>
<dbReference type="InParanoid" id="Q241X5"/>
<accession>Q241X5</accession>